<gene>
    <name evidence="1" type="ORF">CCR75_001797</name>
</gene>
<protein>
    <submittedName>
        <fullName evidence="1">Uncharacterized protein</fullName>
    </submittedName>
</protein>
<evidence type="ECO:0000313" key="1">
    <source>
        <dbReference type="EMBL" id="TDH71766.1"/>
    </source>
</evidence>
<reference evidence="1 2" key="1">
    <citation type="journal article" date="2021" name="Genome Biol.">
        <title>AFLAP: assembly-free linkage analysis pipeline using k-mers from genome sequencing data.</title>
        <authorList>
            <person name="Fletcher K."/>
            <person name="Zhang L."/>
            <person name="Gil J."/>
            <person name="Han R."/>
            <person name="Cavanaugh K."/>
            <person name="Michelmore R."/>
        </authorList>
    </citation>
    <scope>NUCLEOTIDE SEQUENCE [LARGE SCALE GENOMIC DNA]</scope>
    <source>
        <strain evidence="1 2">SF5</strain>
    </source>
</reference>
<dbReference type="EMBL" id="SHOA02000015">
    <property type="protein sequence ID" value="TDH71766.1"/>
    <property type="molecule type" value="Genomic_DNA"/>
</dbReference>
<name>A0A976IH88_BRELC</name>
<sequence length="73" mass="7972">MPFQLIKAPGVFEQIGFFISSTSKIKTFTTISFLDFDLLSGFGCVRVLTLADQICCGQVGNFDRNSSGRCAIL</sequence>
<proteinExistence type="predicted"/>
<comment type="caution">
    <text evidence="1">The sequence shown here is derived from an EMBL/GenBank/DDBJ whole genome shotgun (WGS) entry which is preliminary data.</text>
</comment>
<evidence type="ECO:0000313" key="2">
    <source>
        <dbReference type="Proteomes" id="UP000294530"/>
    </source>
</evidence>
<accession>A0A976IH88</accession>
<dbReference type="AlphaFoldDB" id="A0A976IH88"/>
<dbReference type="KEGG" id="blac:94345569"/>
<keyword evidence="2" id="KW-1185">Reference proteome</keyword>
<dbReference type="Proteomes" id="UP000294530">
    <property type="component" value="Unassembled WGS sequence"/>
</dbReference>
<dbReference type="RefSeq" id="XP_067821265.1">
    <property type="nucleotide sequence ID" value="XM_067959898.1"/>
</dbReference>
<organism evidence="1 2">
    <name type="scientific">Bremia lactucae</name>
    <name type="common">Lettuce downy mildew</name>
    <dbReference type="NCBI Taxonomy" id="4779"/>
    <lineage>
        <taxon>Eukaryota</taxon>
        <taxon>Sar</taxon>
        <taxon>Stramenopiles</taxon>
        <taxon>Oomycota</taxon>
        <taxon>Peronosporomycetes</taxon>
        <taxon>Peronosporales</taxon>
        <taxon>Peronosporaceae</taxon>
        <taxon>Bremia</taxon>
    </lineage>
</organism>
<dbReference type="GeneID" id="94345569"/>